<feature type="domain" description="N-acetyltransferase" evidence="1">
    <location>
        <begin position="12"/>
        <end position="151"/>
    </location>
</feature>
<dbReference type="PROSITE" id="PS51186">
    <property type="entry name" value="GNAT"/>
    <property type="match status" value="1"/>
</dbReference>
<organism evidence="2 3">
    <name type="scientific">Weissella kandleri</name>
    <dbReference type="NCBI Taxonomy" id="1616"/>
    <lineage>
        <taxon>Bacteria</taxon>
        <taxon>Bacillati</taxon>
        <taxon>Bacillota</taxon>
        <taxon>Bacilli</taxon>
        <taxon>Lactobacillales</taxon>
        <taxon>Lactobacillaceae</taxon>
        <taxon>Weissella</taxon>
    </lineage>
</organism>
<dbReference type="PATRIC" id="fig|1616.3.peg.599"/>
<proteinExistence type="predicted"/>
<name>A0A0R2JDJ7_9LACO</name>
<dbReference type="EMBL" id="JQBP01000002">
    <property type="protein sequence ID" value="KRN75417.1"/>
    <property type="molecule type" value="Genomic_DNA"/>
</dbReference>
<dbReference type="STRING" id="1616.IV73_GL000583"/>
<gene>
    <name evidence="2" type="ORF">IV73_GL000583</name>
</gene>
<protein>
    <submittedName>
        <fullName evidence="2">ElaA protein</fullName>
    </submittedName>
</protein>
<evidence type="ECO:0000259" key="1">
    <source>
        <dbReference type="PROSITE" id="PS51186"/>
    </source>
</evidence>
<dbReference type="AlphaFoldDB" id="A0A0R2JDJ7"/>
<comment type="caution">
    <text evidence="2">The sequence shown here is derived from an EMBL/GenBank/DDBJ whole genome shotgun (WGS) entry which is preliminary data.</text>
</comment>
<accession>A0A0R2JDJ7</accession>
<dbReference type="Gene3D" id="3.40.630.30">
    <property type="match status" value="1"/>
</dbReference>
<dbReference type="InterPro" id="IPR000182">
    <property type="entry name" value="GNAT_dom"/>
</dbReference>
<evidence type="ECO:0000313" key="3">
    <source>
        <dbReference type="Proteomes" id="UP000051655"/>
    </source>
</evidence>
<dbReference type="Proteomes" id="UP000051655">
    <property type="component" value="Unassembled WGS sequence"/>
</dbReference>
<reference evidence="2 3" key="1">
    <citation type="journal article" date="2015" name="Genome Announc.">
        <title>Expanding the biotechnology potential of lactobacilli through comparative genomics of 213 strains and associated genera.</title>
        <authorList>
            <person name="Sun Z."/>
            <person name="Harris H.M."/>
            <person name="McCann A."/>
            <person name="Guo C."/>
            <person name="Argimon S."/>
            <person name="Zhang W."/>
            <person name="Yang X."/>
            <person name="Jeffery I.B."/>
            <person name="Cooney J.C."/>
            <person name="Kagawa T.F."/>
            <person name="Liu W."/>
            <person name="Song Y."/>
            <person name="Salvetti E."/>
            <person name="Wrobel A."/>
            <person name="Rasinkangas P."/>
            <person name="Parkhill J."/>
            <person name="Rea M.C."/>
            <person name="O'Sullivan O."/>
            <person name="Ritari J."/>
            <person name="Douillard F.P."/>
            <person name="Paul Ross R."/>
            <person name="Yang R."/>
            <person name="Briner A.E."/>
            <person name="Felis G.E."/>
            <person name="de Vos W.M."/>
            <person name="Barrangou R."/>
            <person name="Klaenhammer T.R."/>
            <person name="Caufield P.W."/>
            <person name="Cui Y."/>
            <person name="Zhang H."/>
            <person name="O'Toole P.W."/>
        </authorList>
    </citation>
    <scope>NUCLEOTIDE SEQUENCE [LARGE SCALE GENOMIC DNA]</scope>
    <source>
        <strain evidence="2 3">DSM 20593</strain>
    </source>
</reference>
<dbReference type="InterPro" id="IPR016181">
    <property type="entry name" value="Acyl_CoA_acyltransferase"/>
</dbReference>
<dbReference type="GO" id="GO:0016747">
    <property type="term" value="F:acyltransferase activity, transferring groups other than amino-acyl groups"/>
    <property type="evidence" value="ECO:0007669"/>
    <property type="project" value="InterPro"/>
</dbReference>
<sequence>MKTMTQYPIEVKTTVDLTALEVVRIMQARINVFVVEQNCPYPEIDEKDYTALNVMMWDGDQLVAYTRIIPHDDPKYISFGRVLVTAAYRKQHFGQAIVQATLDEIKRLDPNRPIKIAAQNYLREFYASFGFEAVSDVFLEDNIPHVDMVHA</sequence>
<evidence type="ECO:0000313" key="2">
    <source>
        <dbReference type="EMBL" id="KRN75417.1"/>
    </source>
</evidence>
<dbReference type="SUPFAM" id="SSF55729">
    <property type="entry name" value="Acyl-CoA N-acyltransferases (Nat)"/>
    <property type="match status" value="1"/>
</dbReference>
<dbReference type="Pfam" id="PF13673">
    <property type="entry name" value="Acetyltransf_10"/>
    <property type="match status" value="1"/>
</dbReference>
<keyword evidence="3" id="KW-1185">Reference proteome</keyword>